<gene>
    <name evidence="1" type="ORF">J2S18_002530</name>
</gene>
<dbReference type="EMBL" id="JAUSUF010000010">
    <property type="protein sequence ID" value="MDQ0150582.1"/>
    <property type="molecule type" value="Genomic_DNA"/>
</dbReference>
<name>A0ABT9UW92_9FIRM</name>
<organism evidence="1 2">
    <name type="scientific">Eubacterium multiforme</name>
    <dbReference type="NCBI Taxonomy" id="83339"/>
    <lineage>
        <taxon>Bacteria</taxon>
        <taxon>Bacillati</taxon>
        <taxon>Bacillota</taxon>
        <taxon>Clostridia</taxon>
        <taxon>Eubacteriales</taxon>
        <taxon>Eubacteriaceae</taxon>
        <taxon>Eubacterium</taxon>
    </lineage>
</organism>
<reference evidence="1 2" key="1">
    <citation type="submission" date="2023-07" db="EMBL/GenBank/DDBJ databases">
        <title>Genomic Encyclopedia of Type Strains, Phase IV (KMG-IV): sequencing the most valuable type-strain genomes for metagenomic binning, comparative biology and taxonomic classification.</title>
        <authorList>
            <person name="Goeker M."/>
        </authorList>
    </citation>
    <scope>NUCLEOTIDE SEQUENCE [LARGE SCALE GENOMIC DNA]</scope>
    <source>
        <strain evidence="1 2">DSM 20694</strain>
    </source>
</reference>
<proteinExistence type="predicted"/>
<keyword evidence="2" id="KW-1185">Reference proteome</keyword>
<dbReference type="RefSeq" id="WP_307487311.1">
    <property type="nucleotide sequence ID" value="NZ_JAUSUF010000010.1"/>
</dbReference>
<dbReference type="Proteomes" id="UP001228504">
    <property type="component" value="Unassembled WGS sequence"/>
</dbReference>
<evidence type="ECO:0000313" key="2">
    <source>
        <dbReference type="Proteomes" id="UP001228504"/>
    </source>
</evidence>
<evidence type="ECO:0000313" key="1">
    <source>
        <dbReference type="EMBL" id="MDQ0150582.1"/>
    </source>
</evidence>
<comment type="caution">
    <text evidence="1">The sequence shown here is derived from an EMBL/GenBank/DDBJ whole genome shotgun (WGS) entry which is preliminary data.</text>
</comment>
<sequence>MDNVPNRLECAYCIRHYRHGGECNGKTNNLDEKGCLVFKLDKKGCIRNKDFVLKIPLFYEVPLLNTWNNDWKVNGEDTEIRITKIYGLTWDKEKGYIKLHCNCDYYINEFSNTHKDNKKPILKIIK</sequence>
<protein>
    <submittedName>
        <fullName evidence="1">Uncharacterized protein</fullName>
    </submittedName>
</protein>
<accession>A0ABT9UW92</accession>